<dbReference type="RefSeq" id="XP_016235016.1">
    <property type="nucleotide sequence ID" value="XM_016381914.1"/>
</dbReference>
<dbReference type="AlphaFoldDB" id="A0A0D2B7Z4"/>
<sequence length="289" mass="32150">MEKVWFKLRQPDYRPEDDDSMGTSKETSPLCLGHFISDLKNLDFPLNRGEIEEFPVNMKVYQSSTLHFQWKDSQEAQTGGGLGAGAPIAAAMGLVIKASAQALFRHEVEHWEEYDQLDTYIVQPDRIYVSECLEGNKLANYIKDKKSWSMFMVTGVKVARKGKMTTSKSRHSEASGELEGDVPTVASAKGNITVARGKSEQFGGSVISDFIWAVRLAKISKGILMKDWSLAPYTKRATMDTGDEEQVDLVGTVAAEGLGSFRVIEDAELDEAFVLDDEPLPPEEERETE</sequence>
<dbReference type="Proteomes" id="UP000053328">
    <property type="component" value="Unassembled WGS sequence"/>
</dbReference>
<dbReference type="HOGENOM" id="CLU_081916_0_0_1"/>
<proteinExistence type="predicted"/>
<organism evidence="1 2">
    <name type="scientific">Exophiala spinifera</name>
    <dbReference type="NCBI Taxonomy" id="91928"/>
    <lineage>
        <taxon>Eukaryota</taxon>
        <taxon>Fungi</taxon>
        <taxon>Dikarya</taxon>
        <taxon>Ascomycota</taxon>
        <taxon>Pezizomycotina</taxon>
        <taxon>Eurotiomycetes</taxon>
        <taxon>Chaetothyriomycetidae</taxon>
        <taxon>Chaetothyriales</taxon>
        <taxon>Herpotrichiellaceae</taxon>
        <taxon>Exophiala</taxon>
    </lineage>
</organism>
<dbReference type="GeneID" id="27334668"/>
<dbReference type="VEuPathDB" id="FungiDB:PV08_07585"/>
<accession>A0A0D2B7Z4</accession>
<name>A0A0D2B7Z4_9EURO</name>
<dbReference type="OrthoDB" id="4500473at2759"/>
<evidence type="ECO:0000313" key="1">
    <source>
        <dbReference type="EMBL" id="KIW14800.1"/>
    </source>
</evidence>
<gene>
    <name evidence="1" type="ORF">PV08_07585</name>
</gene>
<keyword evidence="2" id="KW-1185">Reference proteome</keyword>
<evidence type="ECO:0000313" key="2">
    <source>
        <dbReference type="Proteomes" id="UP000053328"/>
    </source>
</evidence>
<dbReference type="EMBL" id="KN847496">
    <property type="protein sequence ID" value="KIW14800.1"/>
    <property type="molecule type" value="Genomic_DNA"/>
</dbReference>
<reference evidence="1 2" key="1">
    <citation type="submission" date="2015-01" db="EMBL/GenBank/DDBJ databases">
        <title>The Genome Sequence of Exophiala spinifera CBS89968.</title>
        <authorList>
            <consortium name="The Broad Institute Genomics Platform"/>
            <person name="Cuomo C."/>
            <person name="de Hoog S."/>
            <person name="Gorbushina A."/>
            <person name="Stielow B."/>
            <person name="Teixiera M."/>
            <person name="Abouelleil A."/>
            <person name="Chapman S.B."/>
            <person name="Priest M."/>
            <person name="Young S.K."/>
            <person name="Wortman J."/>
            <person name="Nusbaum C."/>
            <person name="Birren B."/>
        </authorList>
    </citation>
    <scope>NUCLEOTIDE SEQUENCE [LARGE SCALE GENOMIC DNA]</scope>
    <source>
        <strain evidence="1 2">CBS 89968</strain>
    </source>
</reference>
<protein>
    <submittedName>
        <fullName evidence="1">Uncharacterized protein</fullName>
    </submittedName>
</protein>